<evidence type="ECO:0000256" key="4">
    <source>
        <dbReference type="ARBA" id="ARBA00022723"/>
    </source>
</evidence>
<reference evidence="20" key="1">
    <citation type="journal article" date="2017" name="Appl. Environ. Microbiol.">
        <title>Molecular characterization of an Endozoicomonas-like organism causing infection in king scallop Pecten maximus L.</title>
        <authorList>
            <person name="Cano I."/>
            <person name="van Aerle R."/>
            <person name="Ross S."/>
            <person name="Verner-Jeffreys D.W."/>
            <person name="Paley R.K."/>
            <person name="Rimmer G."/>
            <person name="Ryder D."/>
            <person name="Hooper P."/>
            <person name="Stone D."/>
            <person name="Feist S.W."/>
        </authorList>
    </citation>
    <scope>NUCLEOTIDE SEQUENCE</scope>
</reference>
<feature type="domain" description="Helicase C-terminal" evidence="19">
    <location>
        <begin position="228"/>
        <end position="378"/>
    </location>
</feature>
<dbReference type="NCBIfam" id="TIGR00614">
    <property type="entry name" value="recQ_fam"/>
    <property type="match status" value="1"/>
</dbReference>
<dbReference type="InterPro" id="IPR011545">
    <property type="entry name" value="DEAD/DEAH_box_helicase_dom"/>
</dbReference>
<dbReference type="FunFam" id="3.40.50.300:FF:000156">
    <property type="entry name" value="ATP-dependent DNA helicase recQ"/>
    <property type="match status" value="1"/>
</dbReference>
<dbReference type="Pfam" id="PF00570">
    <property type="entry name" value="HRDC"/>
    <property type="match status" value="1"/>
</dbReference>
<dbReference type="GO" id="GO:0016787">
    <property type="term" value="F:hydrolase activity"/>
    <property type="evidence" value="ECO:0007669"/>
    <property type="project" value="UniProtKB-KW"/>
</dbReference>
<dbReference type="InterPro" id="IPR010997">
    <property type="entry name" value="HRDC-like_sf"/>
</dbReference>
<evidence type="ECO:0000256" key="11">
    <source>
        <dbReference type="ARBA" id="ARBA00023125"/>
    </source>
</evidence>
<dbReference type="Pfam" id="PF00270">
    <property type="entry name" value="DEAD"/>
    <property type="match status" value="1"/>
</dbReference>
<dbReference type="InterPro" id="IPR044876">
    <property type="entry name" value="HRDC_dom_sf"/>
</dbReference>
<dbReference type="SUPFAM" id="SSF52540">
    <property type="entry name" value="P-loop containing nucleoside triphosphate hydrolases"/>
    <property type="match status" value="2"/>
</dbReference>
<evidence type="ECO:0000259" key="17">
    <source>
        <dbReference type="PROSITE" id="PS50967"/>
    </source>
</evidence>
<dbReference type="NCBIfam" id="TIGR01389">
    <property type="entry name" value="recQ"/>
    <property type="match status" value="1"/>
</dbReference>
<dbReference type="GO" id="GO:0009432">
    <property type="term" value="P:SOS response"/>
    <property type="evidence" value="ECO:0007669"/>
    <property type="project" value="InterPro"/>
</dbReference>
<comment type="caution">
    <text evidence="20">The sequence shown here is derived from an EMBL/GenBank/DDBJ whole genome shotgun (WGS) entry which is preliminary data.</text>
</comment>
<dbReference type="GO" id="GO:0009378">
    <property type="term" value="F:four-way junction helicase activity"/>
    <property type="evidence" value="ECO:0007669"/>
    <property type="project" value="TreeGrafter"/>
</dbReference>
<organism evidence="20">
    <name type="scientific">invertebrate metagenome</name>
    <dbReference type="NCBI Taxonomy" id="1711999"/>
    <lineage>
        <taxon>unclassified sequences</taxon>
        <taxon>metagenomes</taxon>
        <taxon>organismal metagenomes</taxon>
    </lineage>
</organism>
<dbReference type="SMART" id="SM00956">
    <property type="entry name" value="RQC"/>
    <property type="match status" value="1"/>
</dbReference>
<comment type="catalytic activity">
    <reaction evidence="15">
        <text>Couples ATP hydrolysis with the unwinding of duplex DNA by translocating in the 3'-5' direction.</text>
        <dbReference type="EC" id="5.6.2.4"/>
    </reaction>
</comment>
<keyword evidence="14" id="KW-0413">Isomerase</keyword>
<dbReference type="SMART" id="SM00487">
    <property type="entry name" value="DEXDc"/>
    <property type="match status" value="1"/>
</dbReference>
<dbReference type="InterPro" id="IPR004589">
    <property type="entry name" value="DNA_helicase_ATP-dep_RecQ"/>
</dbReference>
<dbReference type="InterPro" id="IPR001650">
    <property type="entry name" value="Helicase_C-like"/>
</dbReference>
<keyword evidence="10" id="KW-0067">ATP-binding</keyword>
<keyword evidence="9" id="KW-0862">Zinc</keyword>
<dbReference type="Gene3D" id="1.10.10.10">
    <property type="entry name" value="Winged helix-like DNA-binding domain superfamily/Winged helix DNA-binding domain"/>
    <property type="match status" value="1"/>
</dbReference>
<dbReference type="SUPFAM" id="SSF47819">
    <property type="entry name" value="HRDC-like"/>
    <property type="match status" value="1"/>
</dbReference>
<evidence type="ECO:0000256" key="16">
    <source>
        <dbReference type="ARBA" id="ARBA00034808"/>
    </source>
</evidence>
<dbReference type="Gene3D" id="1.10.150.80">
    <property type="entry name" value="HRDC domain"/>
    <property type="match status" value="1"/>
</dbReference>
<dbReference type="CDD" id="cd18794">
    <property type="entry name" value="SF2_C_RecQ"/>
    <property type="match status" value="1"/>
</dbReference>
<evidence type="ECO:0000256" key="6">
    <source>
        <dbReference type="ARBA" id="ARBA00022763"/>
    </source>
</evidence>
<evidence type="ECO:0000256" key="3">
    <source>
        <dbReference type="ARBA" id="ARBA00005446"/>
    </source>
</evidence>
<keyword evidence="7 20" id="KW-0378">Hydrolase</keyword>
<dbReference type="InterPro" id="IPR036388">
    <property type="entry name" value="WH-like_DNA-bd_sf"/>
</dbReference>
<evidence type="ECO:0000256" key="14">
    <source>
        <dbReference type="ARBA" id="ARBA00023235"/>
    </source>
</evidence>
<proteinExistence type="inferred from homology"/>
<dbReference type="GO" id="GO:0030894">
    <property type="term" value="C:replisome"/>
    <property type="evidence" value="ECO:0007669"/>
    <property type="project" value="TreeGrafter"/>
</dbReference>
<dbReference type="PANTHER" id="PTHR13710:SF105">
    <property type="entry name" value="ATP-DEPENDENT DNA HELICASE Q1"/>
    <property type="match status" value="1"/>
</dbReference>
<dbReference type="InterPro" id="IPR027417">
    <property type="entry name" value="P-loop_NTPase"/>
</dbReference>
<keyword evidence="11" id="KW-0238">DNA-binding</keyword>
<dbReference type="PROSITE" id="PS51192">
    <property type="entry name" value="HELICASE_ATP_BIND_1"/>
    <property type="match status" value="1"/>
</dbReference>
<dbReference type="FunFam" id="3.40.50.300:FF:000296">
    <property type="entry name" value="ATP-dependent DNA helicase RecQ"/>
    <property type="match status" value="1"/>
</dbReference>
<evidence type="ECO:0000256" key="12">
    <source>
        <dbReference type="ARBA" id="ARBA00023172"/>
    </source>
</evidence>
<dbReference type="GO" id="GO:0006310">
    <property type="term" value="P:DNA recombination"/>
    <property type="evidence" value="ECO:0007669"/>
    <property type="project" value="UniProtKB-KW"/>
</dbReference>
<keyword evidence="6" id="KW-0227">DNA damage</keyword>
<evidence type="ECO:0000259" key="18">
    <source>
        <dbReference type="PROSITE" id="PS51192"/>
    </source>
</evidence>
<keyword evidence="12" id="KW-0233">DNA recombination</keyword>
<name>A0A2H9TAK4_9ZZZZ</name>
<sequence>MPNTTTEKKTETGQPDNSQSILRTVFGYEQFRGSQQNIIETVVSGHDALVLMPTGGGKSLCYQIPSLLRKGTGIVISPLIALMDDQVHAISQLGLKAGRLHSAMDITEQHRVEQTLMEGSLDLLYLSPERLLTNNTQWLLRQIPIALFAIDEAHCISQWGHDFRPEYLQLNVLRDQYPHVPRIALTATADQRTRQEIIARLALTNAQVFVDSFNRKNLFYRISQKHNTRQQLLSFIQNEHPNDSGIVYCLSRKKVDKTTQWLCDAGFNALSYHAGLTPMIRQQNQHRFINNDSTIMVATIAFGMGIDKPNIRFVAHLDLPKSIEAYYQETGRAGRDGLPADAWMVYGLQDVILLQQMLMKSTSTTRIQQIEQKKLEAMLALCEVTGCRRQVLLQSLGENLEEPCGHCDLCLEPAETWNASEAARKALSCVYRTGQQFGVSHLIQVLRGKDTDKIHQYGHHRVSTFGIGKELDITGWRSVYRQLIARGYIYVDAEGFGTLRLDSRCRPLLQGKETLLLRQDRRKTLSMHKQKDSIIDIPAHLQPLWSALKDLRLTLAQEQDVPAYIIVSDKTLFDILQTLPENKEQFAAISGIGDYKLKHYGNAFLQLIKDNNSQFPSKNSKHPLMA</sequence>
<dbReference type="InterPro" id="IPR002121">
    <property type="entry name" value="HRDC_dom"/>
</dbReference>
<dbReference type="PROSITE" id="PS51194">
    <property type="entry name" value="HELICASE_CTER"/>
    <property type="match status" value="1"/>
</dbReference>
<feature type="domain" description="Helicase ATP-binding" evidence="18">
    <location>
        <begin position="39"/>
        <end position="207"/>
    </location>
</feature>
<dbReference type="AlphaFoldDB" id="A0A2H9TAK4"/>
<dbReference type="EMBL" id="NSIT01000025">
    <property type="protein sequence ID" value="PJE80253.1"/>
    <property type="molecule type" value="Genomic_DNA"/>
</dbReference>
<evidence type="ECO:0000256" key="8">
    <source>
        <dbReference type="ARBA" id="ARBA00022806"/>
    </source>
</evidence>
<dbReference type="GO" id="GO:0046872">
    <property type="term" value="F:metal ion binding"/>
    <property type="evidence" value="ECO:0007669"/>
    <property type="project" value="UniProtKB-KW"/>
</dbReference>
<feature type="domain" description="HRDC" evidence="17">
    <location>
        <begin position="538"/>
        <end position="618"/>
    </location>
</feature>
<evidence type="ECO:0000256" key="9">
    <source>
        <dbReference type="ARBA" id="ARBA00022833"/>
    </source>
</evidence>
<comment type="cofactor">
    <cofactor evidence="2">
        <name>Zn(2+)</name>
        <dbReference type="ChEBI" id="CHEBI:29105"/>
    </cofactor>
</comment>
<evidence type="ECO:0000256" key="13">
    <source>
        <dbReference type="ARBA" id="ARBA00023204"/>
    </source>
</evidence>
<dbReference type="GO" id="GO:0006281">
    <property type="term" value="P:DNA repair"/>
    <property type="evidence" value="ECO:0007669"/>
    <property type="project" value="UniProtKB-KW"/>
</dbReference>
<comment type="cofactor">
    <cofactor evidence="1">
        <name>Mg(2+)</name>
        <dbReference type="ChEBI" id="CHEBI:18420"/>
    </cofactor>
</comment>
<dbReference type="GO" id="GO:0005737">
    <property type="term" value="C:cytoplasm"/>
    <property type="evidence" value="ECO:0007669"/>
    <property type="project" value="TreeGrafter"/>
</dbReference>
<dbReference type="InterPro" id="IPR006293">
    <property type="entry name" value="DNA_helicase_ATP-dep_RecQ_bac"/>
</dbReference>
<dbReference type="Pfam" id="PF09382">
    <property type="entry name" value="RQC"/>
    <property type="match status" value="1"/>
</dbReference>
<dbReference type="GO" id="GO:0043590">
    <property type="term" value="C:bacterial nucleoid"/>
    <property type="evidence" value="ECO:0007669"/>
    <property type="project" value="TreeGrafter"/>
</dbReference>
<dbReference type="InterPro" id="IPR018982">
    <property type="entry name" value="RQC_domain"/>
</dbReference>
<evidence type="ECO:0000259" key="19">
    <source>
        <dbReference type="PROSITE" id="PS51194"/>
    </source>
</evidence>
<dbReference type="Gene3D" id="3.40.50.300">
    <property type="entry name" value="P-loop containing nucleotide triphosphate hydrolases"/>
    <property type="match status" value="2"/>
</dbReference>
<dbReference type="GO" id="GO:0005524">
    <property type="term" value="F:ATP binding"/>
    <property type="evidence" value="ECO:0007669"/>
    <property type="project" value="UniProtKB-KW"/>
</dbReference>
<comment type="similarity">
    <text evidence="3">Belongs to the helicase family. RecQ subfamily.</text>
</comment>
<evidence type="ECO:0000256" key="2">
    <source>
        <dbReference type="ARBA" id="ARBA00001947"/>
    </source>
</evidence>
<keyword evidence="8 20" id="KW-0347">Helicase</keyword>
<dbReference type="Pfam" id="PF00271">
    <property type="entry name" value="Helicase_C"/>
    <property type="match status" value="1"/>
</dbReference>
<dbReference type="PROSITE" id="PS50967">
    <property type="entry name" value="HRDC"/>
    <property type="match status" value="1"/>
</dbReference>
<evidence type="ECO:0000256" key="7">
    <source>
        <dbReference type="ARBA" id="ARBA00022801"/>
    </source>
</evidence>
<gene>
    <name evidence="20" type="primary">recQ_1</name>
    <name evidence="20" type="ORF">CI610_00780</name>
</gene>
<dbReference type="SMART" id="SM00341">
    <property type="entry name" value="HRDC"/>
    <property type="match status" value="1"/>
</dbReference>
<protein>
    <recommendedName>
        <fullName evidence="16">DNA 3'-5' helicase</fullName>
        <ecNumber evidence="16">5.6.2.4</ecNumber>
    </recommendedName>
</protein>
<accession>A0A2H9TAK4</accession>
<dbReference type="PANTHER" id="PTHR13710">
    <property type="entry name" value="DNA HELICASE RECQ FAMILY MEMBER"/>
    <property type="match status" value="1"/>
</dbReference>
<dbReference type="InterPro" id="IPR014001">
    <property type="entry name" value="Helicase_ATP-bd"/>
</dbReference>
<dbReference type="GO" id="GO:0043138">
    <property type="term" value="F:3'-5' DNA helicase activity"/>
    <property type="evidence" value="ECO:0007669"/>
    <property type="project" value="UniProtKB-EC"/>
</dbReference>
<dbReference type="FunFam" id="1.10.10.10:FF:000175">
    <property type="entry name" value="ATP-dependent DNA helicase RecQ"/>
    <property type="match status" value="1"/>
</dbReference>
<dbReference type="EC" id="5.6.2.4" evidence="16"/>
<evidence type="ECO:0000256" key="15">
    <source>
        <dbReference type="ARBA" id="ARBA00034617"/>
    </source>
</evidence>
<dbReference type="InterPro" id="IPR032284">
    <property type="entry name" value="RecQ_Zn-bd"/>
</dbReference>
<evidence type="ECO:0000256" key="10">
    <source>
        <dbReference type="ARBA" id="ARBA00022840"/>
    </source>
</evidence>
<evidence type="ECO:0000256" key="1">
    <source>
        <dbReference type="ARBA" id="ARBA00001946"/>
    </source>
</evidence>
<dbReference type="CDD" id="cd17920">
    <property type="entry name" value="DEXHc_RecQ"/>
    <property type="match status" value="1"/>
</dbReference>
<keyword evidence="13" id="KW-0234">DNA repair</keyword>
<dbReference type="SMART" id="SM00490">
    <property type="entry name" value="HELICc"/>
    <property type="match status" value="1"/>
</dbReference>
<evidence type="ECO:0000313" key="20">
    <source>
        <dbReference type="EMBL" id="PJE80253.1"/>
    </source>
</evidence>
<keyword evidence="5" id="KW-0547">Nucleotide-binding</keyword>
<keyword evidence="4" id="KW-0479">Metal-binding</keyword>
<dbReference type="Pfam" id="PF16124">
    <property type="entry name" value="RecQ_Zn_bind"/>
    <property type="match status" value="1"/>
</dbReference>
<evidence type="ECO:0000256" key="5">
    <source>
        <dbReference type="ARBA" id="ARBA00022741"/>
    </source>
</evidence>
<dbReference type="GO" id="GO:0003677">
    <property type="term" value="F:DNA binding"/>
    <property type="evidence" value="ECO:0007669"/>
    <property type="project" value="UniProtKB-KW"/>
</dbReference>
<dbReference type="GO" id="GO:0006260">
    <property type="term" value="P:DNA replication"/>
    <property type="evidence" value="ECO:0007669"/>
    <property type="project" value="InterPro"/>
</dbReference>